<evidence type="ECO:0000256" key="1">
    <source>
        <dbReference type="SAM" id="MobiDB-lite"/>
    </source>
</evidence>
<keyword evidence="3" id="KW-1185">Reference proteome</keyword>
<dbReference type="EMBL" id="JACCJC010000086">
    <property type="protein sequence ID" value="KAF6227487.1"/>
    <property type="molecule type" value="Genomic_DNA"/>
</dbReference>
<dbReference type="Proteomes" id="UP000578531">
    <property type="component" value="Unassembled WGS sequence"/>
</dbReference>
<feature type="compositionally biased region" description="Polar residues" evidence="1">
    <location>
        <begin position="236"/>
        <end position="245"/>
    </location>
</feature>
<protein>
    <submittedName>
        <fullName evidence="2">Uncharacterized protein</fullName>
    </submittedName>
</protein>
<dbReference type="GeneID" id="59293863"/>
<organism evidence="2 3">
    <name type="scientific">Letharia columbiana</name>
    <dbReference type="NCBI Taxonomy" id="112416"/>
    <lineage>
        <taxon>Eukaryota</taxon>
        <taxon>Fungi</taxon>
        <taxon>Dikarya</taxon>
        <taxon>Ascomycota</taxon>
        <taxon>Pezizomycotina</taxon>
        <taxon>Lecanoromycetes</taxon>
        <taxon>OSLEUM clade</taxon>
        <taxon>Lecanoromycetidae</taxon>
        <taxon>Lecanorales</taxon>
        <taxon>Lecanorineae</taxon>
        <taxon>Parmeliaceae</taxon>
        <taxon>Letharia</taxon>
    </lineage>
</organism>
<feature type="region of interest" description="Disordered" evidence="1">
    <location>
        <begin position="218"/>
        <end position="274"/>
    </location>
</feature>
<accession>A0A8H6CPZ7</accession>
<feature type="region of interest" description="Disordered" evidence="1">
    <location>
        <begin position="136"/>
        <end position="163"/>
    </location>
</feature>
<dbReference type="RefSeq" id="XP_037158978.1">
    <property type="nucleotide sequence ID" value="XM_037314099.1"/>
</dbReference>
<sequence length="274" mass="30099">MYPSQQYPDGVPANAYDHRPSVPGAPYQYQAVSPADDYQYQPLPTHVAAGVLPMTTTNAMTNSHLPPPGTPLNQPVRHVQQGDIIVNVPAIEDQQQIVRGTSVRINSSITSHDPATVVTGIFKAYDLEKTLPDNQSTKHTAEAPVPNSNTSEAGQKPEDLRGAPVKNFNGVWCLEPPQKGYNLRRLEEADSCSEFYVADGNGYTAWRTYLQELGSPVKQSGLQEKEPKHAKERNTGLRSSNQYDTDNPALPPAKALQMERPVTLSIPETTQSRE</sequence>
<evidence type="ECO:0000313" key="3">
    <source>
        <dbReference type="Proteomes" id="UP000578531"/>
    </source>
</evidence>
<comment type="caution">
    <text evidence="2">The sequence shown here is derived from an EMBL/GenBank/DDBJ whole genome shotgun (WGS) entry which is preliminary data.</text>
</comment>
<feature type="region of interest" description="Disordered" evidence="1">
    <location>
        <begin position="1"/>
        <end position="24"/>
    </location>
</feature>
<gene>
    <name evidence="2" type="ORF">HO173_012227</name>
</gene>
<dbReference type="AlphaFoldDB" id="A0A8H6CPZ7"/>
<evidence type="ECO:0000313" key="2">
    <source>
        <dbReference type="EMBL" id="KAF6227487.1"/>
    </source>
</evidence>
<name>A0A8H6CPZ7_9LECA</name>
<reference evidence="2 3" key="1">
    <citation type="journal article" date="2020" name="Genomics">
        <title>Complete, high-quality genomes from long-read metagenomic sequencing of two wolf lichen thalli reveals enigmatic genome architecture.</title>
        <authorList>
            <person name="McKenzie S.K."/>
            <person name="Walston R.F."/>
            <person name="Allen J.L."/>
        </authorList>
    </citation>
    <scope>NUCLEOTIDE SEQUENCE [LARGE SCALE GENOMIC DNA]</scope>
    <source>
        <strain evidence="2">WasteWater2</strain>
    </source>
</reference>
<feature type="compositionally biased region" description="Basic and acidic residues" evidence="1">
    <location>
        <begin position="223"/>
        <end position="235"/>
    </location>
</feature>
<proteinExistence type="predicted"/>